<dbReference type="AlphaFoldDB" id="A0AAV2INR0"/>
<organism evidence="2 3">
    <name type="scientific">Lymnaea stagnalis</name>
    <name type="common">Great pond snail</name>
    <name type="synonym">Helix stagnalis</name>
    <dbReference type="NCBI Taxonomy" id="6523"/>
    <lineage>
        <taxon>Eukaryota</taxon>
        <taxon>Metazoa</taxon>
        <taxon>Spiralia</taxon>
        <taxon>Lophotrochozoa</taxon>
        <taxon>Mollusca</taxon>
        <taxon>Gastropoda</taxon>
        <taxon>Heterobranchia</taxon>
        <taxon>Euthyneura</taxon>
        <taxon>Panpulmonata</taxon>
        <taxon>Hygrophila</taxon>
        <taxon>Lymnaeoidea</taxon>
        <taxon>Lymnaeidae</taxon>
        <taxon>Lymnaea</taxon>
    </lineage>
</organism>
<dbReference type="Proteomes" id="UP001497497">
    <property type="component" value="Unassembled WGS sequence"/>
</dbReference>
<feature type="compositionally biased region" description="Basic and acidic residues" evidence="1">
    <location>
        <begin position="101"/>
        <end position="114"/>
    </location>
</feature>
<feature type="non-terminal residue" evidence="2">
    <location>
        <position position="408"/>
    </location>
</feature>
<comment type="caution">
    <text evidence="2">The sequence shown here is derived from an EMBL/GenBank/DDBJ whole genome shotgun (WGS) entry which is preliminary data.</text>
</comment>
<feature type="region of interest" description="Disordered" evidence="1">
    <location>
        <begin position="275"/>
        <end position="339"/>
    </location>
</feature>
<accession>A0AAV2INR0</accession>
<feature type="compositionally biased region" description="Polar residues" evidence="1">
    <location>
        <begin position="379"/>
        <end position="408"/>
    </location>
</feature>
<feature type="compositionally biased region" description="Polar residues" evidence="1">
    <location>
        <begin position="324"/>
        <end position="339"/>
    </location>
</feature>
<feature type="region of interest" description="Disordered" evidence="1">
    <location>
        <begin position="356"/>
        <end position="408"/>
    </location>
</feature>
<feature type="compositionally biased region" description="Polar residues" evidence="1">
    <location>
        <begin position="78"/>
        <end position="97"/>
    </location>
</feature>
<proteinExistence type="predicted"/>
<evidence type="ECO:0000313" key="2">
    <source>
        <dbReference type="EMBL" id="CAL1546589.1"/>
    </source>
</evidence>
<feature type="non-terminal residue" evidence="2">
    <location>
        <position position="1"/>
    </location>
</feature>
<reference evidence="2 3" key="1">
    <citation type="submission" date="2024-04" db="EMBL/GenBank/DDBJ databases">
        <authorList>
            <consortium name="Genoscope - CEA"/>
            <person name="William W."/>
        </authorList>
    </citation>
    <scope>NUCLEOTIDE SEQUENCE [LARGE SCALE GENOMIC DNA]</scope>
</reference>
<feature type="region of interest" description="Disordered" evidence="1">
    <location>
        <begin position="77"/>
        <end position="114"/>
    </location>
</feature>
<sequence length="408" mass="45011">NVKTESCKGRDSRPVAEVPVARWRLPSARVSVANGCNRVRSGLVQKKHFDSFSGFRQPLKGPKDLIKLDLNGHHLQTDSDVPNLQTDSDVSNLQTDSDVPLGDRHPDVHPHDGSHHIAVETRSQKQKGEAEVLTESRIIPCHARDRDLSPMLLWNDRLKNVSTDDSLSLSGLRSNSDVFMADFGTTVKQRKDKDREVLENRTNIINQEEQRTFSWVPMSICSLYTTSGTSTATFPGSDLLCGADGGLPKMAHVDYLVRSDLSSYEKERQRLRDLEVVNKRPASRGGKRGSYPFVDKEAYDREREDGRALNGQAIVKPQPYKGPTVSSSLAQRPNGSNSVRESDELIAMGTLFSPTNYVTANGVTRGSTSSTTTASSRSNQYGGPQNGPPTTNSVPQRKNITFSMNSTK</sequence>
<protein>
    <submittedName>
        <fullName evidence="2">Uncharacterized protein</fullName>
    </submittedName>
</protein>
<evidence type="ECO:0000313" key="3">
    <source>
        <dbReference type="Proteomes" id="UP001497497"/>
    </source>
</evidence>
<gene>
    <name evidence="2" type="ORF">GSLYS_00019966001</name>
</gene>
<feature type="compositionally biased region" description="Basic and acidic residues" evidence="1">
    <location>
        <begin position="294"/>
        <end position="307"/>
    </location>
</feature>
<dbReference type="EMBL" id="CAXITT010000831">
    <property type="protein sequence ID" value="CAL1546589.1"/>
    <property type="molecule type" value="Genomic_DNA"/>
</dbReference>
<name>A0AAV2INR0_LYMST</name>
<feature type="compositionally biased region" description="Low complexity" evidence="1">
    <location>
        <begin position="364"/>
        <end position="378"/>
    </location>
</feature>
<evidence type="ECO:0000256" key="1">
    <source>
        <dbReference type="SAM" id="MobiDB-lite"/>
    </source>
</evidence>
<keyword evidence="3" id="KW-1185">Reference proteome</keyword>